<keyword evidence="2" id="KW-1185">Reference proteome</keyword>
<reference evidence="1 2" key="1">
    <citation type="submission" date="2022-10" db="EMBL/GenBank/DDBJ databases">
        <title>Luteolibacter arcticus strain CCTCC AB 2014275, whole genome shotgun sequencing project.</title>
        <authorList>
            <person name="Zhao G."/>
            <person name="Shen L."/>
        </authorList>
    </citation>
    <scope>NUCLEOTIDE SEQUENCE [LARGE SCALE GENOMIC DNA]</scope>
    <source>
        <strain evidence="1 2">CCTCC AB 2014275</strain>
    </source>
</reference>
<dbReference type="EMBL" id="JAPDDT010000012">
    <property type="protein sequence ID" value="MCW1925108.1"/>
    <property type="molecule type" value="Genomic_DNA"/>
</dbReference>
<comment type="caution">
    <text evidence="1">The sequence shown here is derived from an EMBL/GenBank/DDBJ whole genome shotgun (WGS) entry which is preliminary data.</text>
</comment>
<gene>
    <name evidence="1" type="ORF">OKA05_21280</name>
</gene>
<dbReference type="RefSeq" id="WP_264489216.1">
    <property type="nucleotide sequence ID" value="NZ_JAPDDT010000012.1"/>
</dbReference>
<organism evidence="1 2">
    <name type="scientific">Luteolibacter arcticus</name>
    <dbReference type="NCBI Taxonomy" id="1581411"/>
    <lineage>
        <taxon>Bacteria</taxon>
        <taxon>Pseudomonadati</taxon>
        <taxon>Verrucomicrobiota</taxon>
        <taxon>Verrucomicrobiia</taxon>
        <taxon>Verrucomicrobiales</taxon>
        <taxon>Verrucomicrobiaceae</taxon>
        <taxon>Luteolibacter</taxon>
    </lineage>
</organism>
<name>A0ABT3GNL9_9BACT</name>
<sequence length="430" mass="48396">MPEITEPVYPLSKAEFTRALMTGHGRALIHAERCGTEGLRKEILEAALFSKVYDAQCNGLGEAWLARLCTLAELVDTIISRDHGIDGDDGPLRCALLKEFVLQGHEAARPALREMCRYDENSGDLLACFEIVEVEGEDGFIFAADRIGERLLTDKEYWADSSLFCMMDEKAGEGRAMAILDRESPGNPHVAAYRDAIVAGQAKQRPKPDRTPPAVDKLVGLILASTKRIPRLPFFGKEATPEERLKVAALDFTKMEPVPLENYLCYFHRTGFPEFREEYLPLLRHPEKRVRWWAHSALSHHVEPQVREAAYEALARGEVAFFVKLLRSSGLPEDTEPLLAAMCAPSILADADEAHEVVGSLRDLVKENGKMNDPRLSVWMYEFSPCRICRYHAVEIMAERSTLPEWIAEECLSDAYDDTRELVSKYQGGR</sequence>
<dbReference type="Proteomes" id="UP001320876">
    <property type="component" value="Unassembled WGS sequence"/>
</dbReference>
<evidence type="ECO:0000313" key="2">
    <source>
        <dbReference type="Proteomes" id="UP001320876"/>
    </source>
</evidence>
<proteinExistence type="predicted"/>
<evidence type="ECO:0000313" key="1">
    <source>
        <dbReference type="EMBL" id="MCW1925108.1"/>
    </source>
</evidence>
<evidence type="ECO:0008006" key="3">
    <source>
        <dbReference type="Google" id="ProtNLM"/>
    </source>
</evidence>
<protein>
    <recommendedName>
        <fullName evidence="3">HEAT repeat domain-containing protein</fullName>
    </recommendedName>
</protein>
<accession>A0ABT3GNL9</accession>